<evidence type="ECO:0000256" key="2">
    <source>
        <dbReference type="ARBA" id="ARBA00023242"/>
    </source>
</evidence>
<dbReference type="InterPro" id="IPR036575">
    <property type="entry name" value="TFIIS_cen_dom_sf"/>
</dbReference>
<evidence type="ECO:0000256" key="4">
    <source>
        <dbReference type="SAM" id="MobiDB-lite"/>
    </source>
</evidence>
<protein>
    <recommendedName>
        <fullName evidence="9">Transcription elongation factor A N-terminal and central domain-containing protein 2</fullName>
    </recommendedName>
</protein>
<dbReference type="STRING" id="94237.ENSMMOP00000027667"/>
<evidence type="ECO:0000313" key="8">
    <source>
        <dbReference type="Proteomes" id="UP000261620"/>
    </source>
</evidence>
<proteinExistence type="predicted"/>
<dbReference type="Proteomes" id="UP000261620">
    <property type="component" value="Unplaced"/>
</dbReference>
<feature type="domain" description="TFIIS central" evidence="6">
    <location>
        <begin position="130"/>
        <end position="205"/>
    </location>
</feature>
<dbReference type="Pfam" id="PF07500">
    <property type="entry name" value="TFIIS_M"/>
    <property type="match status" value="1"/>
</dbReference>
<keyword evidence="8" id="KW-1185">Reference proteome</keyword>
<dbReference type="AlphaFoldDB" id="A0A3Q4BYQ9"/>
<dbReference type="InterPro" id="IPR017923">
    <property type="entry name" value="TFIIS_N"/>
</dbReference>
<feature type="region of interest" description="Disordered" evidence="4">
    <location>
        <begin position="1"/>
        <end position="20"/>
    </location>
</feature>
<dbReference type="InterPro" id="IPR035441">
    <property type="entry name" value="TFIIS/LEDGF_dom_sf"/>
</dbReference>
<organism evidence="7 8">
    <name type="scientific">Mola mola</name>
    <name type="common">Ocean sunfish</name>
    <name type="synonym">Tetraodon mola</name>
    <dbReference type="NCBI Taxonomy" id="94237"/>
    <lineage>
        <taxon>Eukaryota</taxon>
        <taxon>Metazoa</taxon>
        <taxon>Chordata</taxon>
        <taxon>Craniata</taxon>
        <taxon>Vertebrata</taxon>
        <taxon>Euteleostomi</taxon>
        <taxon>Actinopterygii</taxon>
        <taxon>Neopterygii</taxon>
        <taxon>Teleostei</taxon>
        <taxon>Neoteleostei</taxon>
        <taxon>Acanthomorphata</taxon>
        <taxon>Eupercaria</taxon>
        <taxon>Tetraodontiformes</taxon>
        <taxon>Molidae</taxon>
        <taxon>Mola</taxon>
    </lineage>
</organism>
<evidence type="ECO:0000313" key="7">
    <source>
        <dbReference type="Ensembl" id="ENSMMOP00000027667.1"/>
    </source>
</evidence>
<dbReference type="CDD" id="cd00183">
    <property type="entry name" value="TFIIS_I"/>
    <property type="match status" value="1"/>
</dbReference>
<accession>A0A3Q4BYQ9</accession>
<evidence type="ECO:0000256" key="1">
    <source>
        <dbReference type="ARBA" id="ARBA00004123"/>
    </source>
</evidence>
<keyword evidence="2 3" id="KW-0539">Nucleus</keyword>
<dbReference type="GO" id="GO:0005634">
    <property type="term" value="C:nucleus"/>
    <property type="evidence" value="ECO:0007669"/>
    <property type="project" value="UniProtKB-SubCell"/>
</dbReference>
<dbReference type="PROSITE" id="PS51321">
    <property type="entry name" value="TFIIS_CENTRAL"/>
    <property type="match status" value="1"/>
</dbReference>
<dbReference type="PANTHER" id="PTHR46554">
    <property type="entry name" value="MEDIATOR OF RNA POLYMERASE II TRANSCRIPTION SUBUNIT 26A-RELATED"/>
    <property type="match status" value="1"/>
</dbReference>
<comment type="subcellular location">
    <subcellularLocation>
        <location evidence="1 3">Nucleus</location>
    </subcellularLocation>
</comment>
<reference evidence="7" key="1">
    <citation type="submission" date="2025-08" db="UniProtKB">
        <authorList>
            <consortium name="Ensembl"/>
        </authorList>
    </citation>
    <scope>IDENTIFICATION</scope>
</reference>
<dbReference type="PANTHER" id="PTHR46554:SF2">
    <property type="entry name" value="TFIIS N-TERMINAL DOMAIN-CONTAINING PROTEIN"/>
    <property type="match status" value="1"/>
</dbReference>
<dbReference type="Gene3D" id="1.20.930.10">
    <property type="entry name" value="Conserved domain common to transcription factors TFIIS, elongin A, CRSP70"/>
    <property type="match status" value="1"/>
</dbReference>
<dbReference type="InterPro" id="IPR003618">
    <property type="entry name" value="TFIIS_cen_dom"/>
</dbReference>
<dbReference type="Ensembl" id="ENSMMOT00000028140.1">
    <property type="protein sequence ID" value="ENSMMOP00000027667.1"/>
    <property type="gene ID" value="ENSMMOG00000020923.1"/>
</dbReference>
<dbReference type="SMART" id="SM00509">
    <property type="entry name" value="TFS2N"/>
    <property type="match status" value="1"/>
</dbReference>
<evidence type="ECO:0008006" key="9">
    <source>
        <dbReference type="Google" id="ProtNLM"/>
    </source>
</evidence>
<dbReference type="Gene3D" id="1.10.472.30">
    <property type="entry name" value="Transcription elongation factor S-II, central domain"/>
    <property type="match status" value="1"/>
</dbReference>
<dbReference type="SUPFAM" id="SSF47676">
    <property type="entry name" value="Conserved domain common to transcription factors TFIIS, elongin A, CRSP70"/>
    <property type="match status" value="1"/>
</dbReference>
<name>A0A3Q4BYQ9_MOLML</name>
<feature type="domain" description="TFIIS N-terminal" evidence="5">
    <location>
        <begin position="39"/>
        <end position="113"/>
    </location>
</feature>
<dbReference type="OMA" id="QPKENLM"/>
<dbReference type="PROSITE" id="PS51319">
    <property type="entry name" value="TFIIS_N"/>
    <property type="match status" value="1"/>
</dbReference>
<evidence type="ECO:0000256" key="3">
    <source>
        <dbReference type="PROSITE-ProRule" id="PRU00649"/>
    </source>
</evidence>
<dbReference type="InterPro" id="IPR003617">
    <property type="entry name" value="TFIIS/CRSP70_N_sub"/>
</dbReference>
<dbReference type="Pfam" id="PF08711">
    <property type="entry name" value="Med26"/>
    <property type="match status" value="1"/>
</dbReference>
<evidence type="ECO:0000259" key="5">
    <source>
        <dbReference type="PROSITE" id="PS51319"/>
    </source>
</evidence>
<sequence length="205" mass="23596">MDRFVARLPKGETPNTPQCNGKVYKQTTIESLRRVVVIEDIMRCKSMLELPKQSKDNLLTALTDLSKKIPSREVLKSTKIGHTVNKMRKHVDPEVSSMAAKVYTDWRTFIEENSNKPSIEVRSDKQSEALRSNARRLMSEALEEDSGLMDNIEREVFHRSSRLVSSSYRRTVRALVFAFKHNPDIRGQVKDNTISVKELVSKYKK</sequence>
<evidence type="ECO:0000259" key="6">
    <source>
        <dbReference type="PROSITE" id="PS51321"/>
    </source>
</evidence>
<dbReference type="GO" id="GO:0006351">
    <property type="term" value="P:DNA-templated transcription"/>
    <property type="evidence" value="ECO:0007669"/>
    <property type="project" value="InterPro"/>
</dbReference>
<dbReference type="SUPFAM" id="SSF46942">
    <property type="entry name" value="Elongation factor TFIIS domain 2"/>
    <property type="match status" value="1"/>
</dbReference>
<reference evidence="7" key="2">
    <citation type="submission" date="2025-09" db="UniProtKB">
        <authorList>
            <consortium name="Ensembl"/>
        </authorList>
    </citation>
    <scope>IDENTIFICATION</scope>
</reference>